<comment type="caution">
    <text evidence="2">The sequence shown here is derived from an EMBL/GenBank/DDBJ whole genome shotgun (WGS) entry which is preliminary data.</text>
</comment>
<dbReference type="InterPro" id="IPR009003">
    <property type="entry name" value="Peptidase_S1_PA"/>
</dbReference>
<proteinExistence type="predicted"/>
<reference evidence="2 3" key="1">
    <citation type="submission" date="2020-08" db="EMBL/GenBank/DDBJ databases">
        <title>Genomic Encyclopedia of Type Strains, Phase IV (KMG-IV): sequencing the most valuable type-strain genomes for metagenomic binning, comparative biology and taxonomic classification.</title>
        <authorList>
            <person name="Goeker M."/>
        </authorList>
    </citation>
    <scope>NUCLEOTIDE SEQUENCE [LARGE SCALE GENOMIC DNA]</scope>
    <source>
        <strain evidence="2 3">DSM 7050</strain>
    </source>
</reference>
<dbReference type="EMBL" id="JACHOT010000003">
    <property type="protein sequence ID" value="MBB4650892.1"/>
    <property type="molecule type" value="Genomic_DNA"/>
</dbReference>
<organism evidence="2 3">
    <name type="scientific">Aminobacter niigataensis</name>
    <dbReference type="NCBI Taxonomy" id="83265"/>
    <lineage>
        <taxon>Bacteria</taxon>
        <taxon>Pseudomonadati</taxon>
        <taxon>Pseudomonadota</taxon>
        <taxon>Alphaproteobacteria</taxon>
        <taxon>Hyphomicrobiales</taxon>
        <taxon>Phyllobacteriaceae</taxon>
        <taxon>Aminobacter</taxon>
    </lineage>
</organism>
<name>A0ABR6L2A7_9HYPH</name>
<feature type="transmembrane region" description="Helical" evidence="1">
    <location>
        <begin position="272"/>
        <end position="292"/>
    </location>
</feature>
<sequence>MAAEIVEHPEYATVCRTIEADHDHLVAHYQAHHLGVSKKYRGGAKLAATCVTFYVMRKGAQHARHLVPPFLDLAYKEGSHPRRIATDVCEILEQPVALSIRGGNAVFGADGEPGTVGLVFRQGDRDFLVTNAHVVTDPGVLPGPVTVRVPHSAVEIEGIVRRMDNLGAAEIRSDAALVEVALNAVAPGRFRGTDLILVGYGEIANNDPRRFFFVSKEFVHEARWAAWVPGGAQITVEGHDKTYASFHKLSVIVGQASPGNSGAVVFCLSKSGLVAVGLLFGGALAINEIWVFPIRRCLKQMGVDV</sequence>
<keyword evidence="3" id="KW-1185">Reference proteome</keyword>
<evidence type="ECO:0000256" key="1">
    <source>
        <dbReference type="SAM" id="Phobius"/>
    </source>
</evidence>
<keyword evidence="1" id="KW-0812">Transmembrane</keyword>
<evidence type="ECO:0008006" key="4">
    <source>
        <dbReference type="Google" id="ProtNLM"/>
    </source>
</evidence>
<dbReference type="Proteomes" id="UP000539538">
    <property type="component" value="Unassembled WGS sequence"/>
</dbReference>
<keyword evidence="1" id="KW-0472">Membrane</keyword>
<evidence type="ECO:0000313" key="2">
    <source>
        <dbReference type="EMBL" id="MBB4650892.1"/>
    </source>
</evidence>
<evidence type="ECO:0000313" key="3">
    <source>
        <dbReference type="Proteomes" id="UP000539538"/>
    </source>
</evidence>
<accession>A0ABR6L2A7</accession>
<gene>
    <name evidence="2" type="ORF">GGQ99_002655</name>
</gene>
<dbReference type="SUPFAM" id="SSF50494">
    <property type="entry name" value="Trypsin-like serine proteases"/>
    <property type="match status" value="1"/>
</dbReference>
<dbReference type="RefSeq" id="WP_183262874.1">
    <property type="nucleotide sequence ID" value="NZ_BAAAVZ010000013.1"/>
</dbReference>
<protein>
    <recommendedName>
        <fullName evidence="4">Trypsin-like peptidase domain-containing protein</fullName>
    </recommendedName>
</protein>
<keyword evidence="1" id="KW-1133">Transmembrane helix</keyword>